<proteinExistence type="inferred from homology"/>
<evidence type="ECO:0000256" key="1">
    <source>
        <dbReference type="ARBA" id="ARBA00005384"/>
    </source>
</evidence>
<sequence length="485" mass="53761">MLDAEQPPTSDQIRLYDQVAGQVARLIEQGTLRPGDRIPSVRRMSGQMEVSLSTVTHAYRLLESRGLIEARPKSGYFVRDTAIRVPPPPKATRSNIRPLRVNVSQLSRRLHDVLASPEVIKLGAVVPDVELLPMQRINRLLMQTLQRFPEMGHRYDIPMGHAPLRHEIARRMIDAGAEVAPDELVTTTGASEAVYLALHAALRPGDTVAVESPSYFGILEKLETTGIRVIEVACDPETGVDVDAIERLAEQGKIQGAVVVANFNNPLGCRMPDDAKRRVVDVMSRYQLPLIEDDIFGELHFDAGVRPKALKAFDQEGFVLYCSSFSKTISPGLRVGWCAPGIYQDAFVQAKIAINPAGSIAMQAAAAKYLQTAGFDLHLRRLRRILHERTRKVASAVYEHFPEETRASAPQGGQVLWVELPRGFDSEQLFEEAAQRNISVAPGILFSPGDRFRNCVRLNCAIQSNERVEQAIIELGRLAKNQLTT</sequence>
<dbReference type="InterPro" id="IPR004839">
    <property type="entry name" value="Aminotransferase_I/II_large"/>
</dbReference>
<dbReference type="Pfam" id="PF00392">
    <property type="entry name" value="GntR"/>
    <property type="match status" value="1"/>
</dbReference>
<evidence type="ECO:0000256" key="5">
    <source>
        <dbReference type="ARBA" id="ARBA00023163"/>
    </source>
</evidence>
<evidence type="ECO:0000259" key="6">
    <source>
        <dbReference type="PROSITE" id="PS50949"/>
    </source>
</evidence>
<keyword evidence="3" id="KW-0805">Transcription regulation</keyword>
<dbReference type="AlphaFoldDB" id="A0A2S8G6V3"/>
<dbReference type="InterPro" id="IPR000524">
    <property type="entry name" value="Tscrpt_reg_HTH_GntR"/>
</dbReference>
<evidence type="ECO:0000313" key="8">
    <source>
        <dbReference type="Proteomes" id="UP000239388"/>
    </source>
</evidence>
<dbReference type="Proteomes" id="UP000239388">
    <property type="component" value="Unassembled WGS sequence"/>
</dbReference>
<protein>
    <submittedName>
        <fullName evidence="7">GntR family transcriptional regulator</fullName>
    </submittedName>
</protein>
<dbReference type="InterPro" id="IPR015422">
    <property type="entry name" value="PyrdxlP-dep_Trfase_small"/>
</dbReference>
<evidence type="ECO:0000256" key="3">
    <source>
        <dbReference type="ARBA" id="ARBA00023015"/>
    </source>
</evidence>
<dbReference type="Gene3D" id="1.10.10.10">
    <property type="entry name" value="Winged helix-like DNA-binding domain superfamily/Winged helix DNA-binding domain"/>
    <property type="match status" value="1"/>
</dbReference>
<keyword evidence="4" id="KW-0238">DNA-binding</keyword>
<dbReference type="Gene3D" id="3.90.1150.10">
    <property type="entry name" value="Aspartate Aminotransferase, domain 1"/>
    <property type="match status" value="1"/>
</dbReference>
<dbReference type="InterPro" id="IPR015424">
    <property type="entry name" value="PyrdxlP-dep_Trfase"/>
</dbReference>
<feature type="domain" description="HTH gntR-type" evidence="6">
    <location>
        <begin position="13"/>
        <end position="81"/>
    </location>
</feature>
<dbReference type="RefSeq" id="WP_105352676.1">
    <property type="nucleotide sequence ID" value="NZ_PUIB01000010.1"/>
</dbReference>
<dbReference type="SUPFAM" id="SSF46785">
    <property type="entry name" value="Winged helix' DNA-binding domain"/>
    <property type="match status" value="1"/>
</dbReference>
<dbReference type="CDD" id="cd00609">
    <property type="entry name" value="AAT_like"/>
    <property type="match status" value="1"/>
</dbReference>
<dbReference type="CDD" id="cd07377">
    <property type="entry name" value="WHTH_GntR"/>
    <property type="match status" value="1"/>
</dbReference>
<keyword evidence="2" id="KW-0663">Pyridoxal phosphate</keyword>
<reference evidence="7 8" key="1">
    <citation type="submission" date="2018-02" db="EMBL/GenBank/DDBJ databases">
        <title>Comparative genomes isolates from brazilian mangrove.</title>
        <authorList>
            <person name="Araujo J.E."/>
            <person name="Taketani R.G."/>
            <person name="Silva M.C.P."/>
            <person name="Loureco M.V."/>
            <person name="Andreote F.D."/>
        </authorList>
    </citation>
    <scope>NUCLEOTIDE SEQUENCE [LARGE SCALE GENOMIC DNA]</scope>
    <source>
        <strain evidence="7 8">NAP PRIS-MGV</strain>
    </source>
</reference>
<gene>
    <name evidence="7" type="ORF">C5Y98_06585</name>
</gene>
<dbReference type="InterPro" id="IPR015421">
    <property type="entry name" value="PyrdxlP-dep_Trfase_major"/>
</dbReference>
<name>A0A2S8G6V3_9BACT</name>
<accession>A0A2S8G6V3</accession>
<dbReference type="InterPro" id="IPR036390">
    <property type="entry name" value="WH_DNA-bd_sf"/>
</dbReference>
<evidence type="ECO:0000256" key="4">
    <source>
        <dbReference type="ARBA" id="ARBA00023125"/>
    </source>
</evidence>
<dbReference type="InterPro" id="IPR036388">
    <property type="entry name" value="WH-like_DNA-bd_sf"/>
</dbReference>
<dbReference type="SMART" id="SM00345">
    <property type="entry name" value="HTH_GNTR"/>
    <property type="match status" value="1"/>
</dbReference>
<dbReference type="InterPro" id="IPR051446">
    <property type="entry name" value="HTH_trans_reg/aminotransferase"/>
</dbReference>
<keyword evidence="5" id="KW-0804">Transcription</keyword>
<dbReference type="GO" id="GO:0030170">
    <property type="term" value="F:pyridoxal phosphate binding"/>
    <property type="evidence" value="ECO:0007669"/>
    <property type="project" value="InterPro"/>
</dbReference>
<dbReference type="Pfam" id="PF00155">
    <property type="entry name" value="Aminotran_1_2"/>
    <property type="match status" value="1"/>
</dbReference>
<dbReference type="PROSITE" id="PS50949">
    <property type="entry name" value="HTH_GNTR"/>
    <property type="match status" value="1"/>
</dbReference>
<comment type="similarity">
    <text evidence="1">In the C-terminal section; belongs to the class-I pyridoxal-phosphate-dependent aminotransferase family.</text>
</comment>
<dbReference type="PANTHER" id="PTHR46577">
    <property type="entry name" value="HTH-TYPE TRANSCRIPTIONAL REGULATORY PROTEIN GABR"/>
    <property type="match status" value="1"/>
</dbReference>
<organism evidence="7 8">
    <name type="scientific">Blastopirellula marina</name>
    <dbReference type="NCBI Taxonomy" id="124"/>
    <lineage>
        <taxon>Bacteria</taxon>
        <taxon>Pseudomonadati</taxon>
        <taxon>Planctomycetota</taxon>
        <taxon>Planctomycetia</taxon>
        <taxon>Pirellulales</taxon>
        <taxon>Pirellulaceae</taxon>
        <taxon>Blastopirellula</taxon>
    </lineage>
</organism>
<evidence type="ECO:0000313" key="7">
    <source>
        <dbReference type="EMBL" id="PQO39981.1"/>
    </source>
</evidence>
<dbReference type="Gene3D" id="3.40.640.10">
    <property type="entry name" value="Type I PLP-dependent aspartate aminotransferase-like (Major domain)"/>
    <property type="match status" value="1"/>
</dbReference>
<dbReference type="GO" id="GO:0003677">
    <property type="term" value="F:DNA binding"/>
    <property type="evidence" value="ECO:0007669"/>
    <property type="project" value="UniProtKB-KW"/>
</dbReference>
<dbReference type="EMBL" id="PUIB01000010">
    <property type="protein sequence ID" value="PQO39981.1"/>
    <property type="molecule type" value="Genomic_DNA"/>
</dbReference>
<dbReference type="OrthoDB" id="9802328at2"/>
<dbReference type="SUPFAM" id="SSF53383">
    <property type="entry name" value="PLP-dependent transferases"/>
    <property type="match status" value="1"/>
</dbReference>
<dbReference type="GO" id="GO:0003700">
    <property type="term" value="F:DNA-binding transcription factor activity"/>
    <property type="evidence" value="ECO:0007669"/>
    <property type="project" value="InterPro"/>
</dbReference>
<comment type="caution">
    <text evidence="7">The sequence shown here is derived from an EMBL/GenBank/DDBJ whole genome shotgun (WGS) entry which is preliminary data.</text>
</comment>
<dbReference type="PANTHER" id="PTHR46577:SF2">
    <property type="entry name" value="TRANSCRIPTIONAL REGULATORY PROTEIN"/>
    <property type="match status" value="1"/>
</dbReference>
<evidence type="ECO:0000256" key="2">
    <source>
        <dbReference type="ARBA" id="ARBA00022898"/>
    </source>
</evidence>